<proteinExistence type="predicted"/>
<feature type="compositionally biased region" description="Polar residues" evidence="1">
    <location>
        <begin position="14"/>
        <end position="29"/>
    </location>
</feature>
<dbReference type="EMBL" id="BMAO01022632">
    <property type="protein sequence ID" value="GFQ83248.1"/>
    <property type="molecule type" value="Genomic_DNA"/>
</dbReference>
<evidence type="ECO:0000256" key="1">
    <source>
        <dbReference type="SAM" id="MobiDB-lite"/>
    </source>
</evidence>
<gene>
    <name evidence="2" type="ORF">TNCT_160001</name>
</gene>
<comment type="caution">
    <text evidence="2">The sequence shown here is derived from an EMBL/GenBank/DDBJ whole genome shotgun (WGS) entry which is preliminary data.</text>
</comment>
<organism evidence="2 3">
    <name type="scientific">Trichonephila clavata</name>
    <name type="common">Joro spider</name>
    <name type="synonym">Nephila clavata</name>
    <dbReference type="NCBI Taxonomy" id="2740835"/>
    <lineage>
        <taxon>Eukaryota</taxon>
        <taxon>Metazoa</taxon>
        <taxon>Ecdysozoa</taxon>
        <taxon>Arthropoda</taxon>
        <taxon>Chelicerata</taxon>
        <taxon>Arachnida</taxon>
        <taxon>Araneae</taxon>
        <taxon>Araneomorphae</taxon>
        <taxon>Entelegynae</taxon>
        <taxon>Araneoidea</taxon>
        <taxon>Nephilidae</taxon>
        <taxon>Trichonephila</taxon>
    </lineage>
</organism>
<protein>
    <submittedName>
        <fullName evidence="2">Uncharacterized protein</fullName>
    </submittedName>
</protein>
<accession>A0A8X6GIM2</accession>
<feature type="region of interest" description="Disordered" evidence="1">
    <location>
        <begin position="1"/>
        <end position="30"/>
    </location>
</feature>
<sequence>MRQLVAVTPDDSNRNAVESGSSRRWNNQAYGGVNTGTAPLRFQSRGYGHPHQSHMVRFNEMLHSSTVNLGSLYNRINLIFALPKIVKMSKSIDDNYSSNQRANHENNSNVKGNNGLDQIPDSPEADLENIV</sequence>
<reference evidence="2" key="1">
    <citation type="submission" date="2020-07" db="EMBL/GenBank/DDBJ databases">
        <title>Multicomponent nature underlies the extraordinary mechanical properties of spider dragline silk.</title>
        <authorList>
            <person name="Kono N."/>
            <person name="Nakamura H."/>
            <person name="Mori M."/>
            <person name="Yoshida Y."/>
            <person name="Ohtoshi R."/>
            <person name="Malay A.D."/>
            <person name="Moran D.A.P."/>
            <person name="Tomita M."/>
            <person name="Numata K."/>
            <person name="Arakawa K."/>
        </authorList>
    </citation>
    <scope>NUCLEOTIDE SEQUENCE</scope>
</reference>
<evidence type="ECO:0000313" key="3">
    <source>
        <dbReference type="Proteomes" id="UP000887116"/>
    </source>
</evidence>
<dbReference type="Proteomes" id="UP000887116">
    <property type="component" value="Unassembled WGS sequence"/>
</dbReference>
<feature type="compositionally biased region" description="Polar residues" evidence="1">
    <location>
        <begin position="95"/>
        <end position="116"/>
    </location>
</feature>
<evidence type="ECO:0000313" key="2">
    <source>
        <dbReference type="EMBL" id="GFQ83248.1"/>
    </source>
</evidence>
<feature type="region of interest" description="Disordered" evidence="1">
    <location>
        <begin position="95"/>
        <end position="131"/>
    </location>
</feature>
<keyword evidence="3" id="KW-1185">Reference proteome</keyword>
<dbReference type="AlphaFoldDB" id="A0A8X6GIM2"/>
<name>A0A8X6GIM2_TRICU</name>